<evidence type="ECO:0000313" key="12">
    <source>
        <dbReference type="EMBL" id="MED6235977.1"/>
    </source>
</evidence>
<feature type="signal peptide" evidence="10">
    <location>
        <begin position="1"/>
        <end position="19"/>
    </location>
</feature>
<feature type="domain" description="Pentraxin (PTX)" evidence="11">
    <location>
        <begin position="95"/>
        <end position="287"/>
    </location>
</feature>
<evidence type="ECO:0000313" key="13">
    <source>
        <dbReference type="Proteomes" id="UP001345963"/>
    </source>
</evidence>
<feature type="chain" id="PRO_5045097753" description="Pentraxin (PTX) domain-containing protein" evidence="10">
    <location>
        <begin position="20"/>
        <end position="325"/>
    </location>
</feature>
<evidence type="ECO:0000256" key="1">
    <source>
        <dbReference type="ARBA" id="ARBA00001913"/>
    </source>
</evidence>
<dbReference type="SMART" id="SM00159">
    <property type="entry name" value="PTX"/>
    <property type="match status" value="1"/>
</dbReference>
<feature type="compositionally biased region" description="Basic and acidic residues" evidence="9">
    <location>
        <begin position="301"/>
        <end position="325"/>
    </location>
</feature>
<feature type="region of interest" description="Disordered" evidence="9">
    <location>
        <begin position="286"/>
        <end position="325"/>
    </location>
</feature>
<dbReference type="SUPFAM" id="SSF49899">
    <property type="entry name" value="Concanavalin A-like lectins/glucanases"/>
    <property type="match status" value="1"/>
</dbReference>
<keyword evidence="7" id="KW-1015">Disulfide bond</keyword>
<evidence type="ECO:0000256" key="10">
    <source>
        <dbReference type="SAM" id="SignalP"/>
    </source>
</evidence>
<keyword evidence="5 10" id="KW-0732">Signal</keyword>
<dbReference type="PANTHER" id="PTHR45869:SF7">
    <property type="entry name" value="C-REACTIVE PROTEIN"/>
    <property type="match status" value="1"/>
</dbReference>
<dbReference type="InterPro" id="IPR013320">
    <property type="entry name" value="ConA-like_dom_sf"/>
</dbReference>
<comment type="caution">
    <text evidence="12">The sequence shown here is derived from an EMBL/GenBank/DDBJ whole genome shotgun (WGS) entry which is preliminary data.</text>
</comment>
<organism evidence="12 13">
    <name type="scientific">Ataeniobius toweri</name>
    <dbReference type="NCBI Taxonomy" id="208326"/>
    <lineage>
        <taxon>Eukaryota</taxon>
        <taxon>Metazoa</taxon>
        <taxon>Chordata</taxon>
        <taxon>Craniata</taxon>
        <taxon>Vertebrata</taxon>
        <taxon>Euteleostomi</taxon>
        <taxon>Actinopterygii</taxon>
        <taxon>Neopterygii</taxon>
        <taxon>Teleostei</taxon>
        <taxon>Neoteleostei</taxon>
        <taxon>Acanthomorphata</taxon>
        <taxon>Ovalentaria</taxon>
        <taxon>Atherinomorphae</taxon>
        <taxon>Cyprinodontiformes</taxon>
        <taxon>Goodeidae</taxon>
        <taxon>Ataeniobius</taxon>
    </lineage>
</organism>
<comment type="subcellular location">
    <subcellularLocation>
        <location evidence="2">Secreted</location>
    </subcellularLocation>
</comment>
<keyword evidence="6" id="KW-0106">Calcium</keyword>
<accession>A0ABU7AD90</accession>
<dbReference type="PANTHER" id="PTHR45869">
    <property type="entry name" value="C-REACTIVE PROTEIN-RELATED"/>
    <property type="match status" value="1"/>
</dbReference>
<dbReference type="InterPro" id="IPR001759">
    <property type="entry name" value="PTX_dom"/>
</dbReference>
<evidence type="ECO:0000256" key="3">
    <source>
        <dbReference type="ARBA" id="ARBA00022525"/>
    </source>
</evidence>
<evidence type="ECO:0000256" key="6">
    <source>
        <dbReference type="ARBA" id="ARBA00022837"/>
    </source>
</evidence>
<keyword evidence="4" id="KW-0479">Metal-binding</keyword>
<proteinExistence type="inferred from homology"/>
<evidence type="ECO:0000256" key="7">
    <source>
        <dbReference type="ARBA" id="ARBA00023157"/>
    </source>
</evidence>
<evidence type="ECO:0000256" key="9">
    <source>
        <dbReference type="SAM" id="MobiDB-lite"/>
    </source>
</evidence>
<evidence type="ECO:0000256" key="8">
    <source>
        <dbReference type="ARBA" id="ARBA00038102"/>
    </source>
</evidence>
<evidence type="ECO:0000256" key="2">
    <source>
        <dbReference type="ARBA" id="ARBA00004613"/>
    </source>
</evidence>
<dbReference type="EMBL" id="JAHUTI010011114">
    <property type="protein sequence ID" value="MED6235977.1"/>
    <property type="molecule type" value="Genomic_DNA"/>
</dbReference>
<dbReference type="InterPro" id="IPR051005">
    <property type="entry name" value="Pentraxin_domain"/>
</dbReference>
<evidence type="ECO:0000259" key="11">
    <source>
        <dbReference type="SMART" id="SM00159"/>
    </source>
</evidence>
<dbReference type="Gene3D" id="2.60.120.200">
    <property type="match status" value="1"/>
</dbReference>
<comment type="cofactor">
    <cofactor evidence="1">
        <name>Ca(2+)</name>
        <dbReference type="ChEBI" id="CHEBI:29108"/>
    </cofactor>
</comment>
<keyword evidence="13" id="KW-1185">Reference proteome</keyword>
<evidence type="ECO:0000256" key="5">
    <source>
        <dbReference type="ARBA" id="ARBA00022729"/>
    </source>
</evidence>
<gene>
    <name evidence="12" type="ORF">ATANTOWER_002711</name>
</gene>
<sequence>MKMKLLFFCTVMVLTVTNGSQHAWPDPTRGGSGVNLNGKMFTLSHYNGGFVLFSPYLPSPWASTPSYQTTGYTSGYYSTSTPSYTQTNTGKTETSGSFTGTKFYTTRPTTTYPSWSTAPTTRGVSVCLRYITDSQSSIFTLSPSSSGLRLDVSGAFVYRLTFNGYNNVYLQPSIRLWSGLRPNMWTSICITMDTVKGVVQMFRDSSMSIRKRLTYRYMWSGEPVIDFSDFEGQVTDVQVWDYPLRYKEAFYYMSSGLYGSYQGSVLNWSHVSYSMTGMTLLEDSYEQQIRQPNRRRGPGRHLNEEEKPRKLHHMKESKGRKRFDV</sequence>
<keyword evidence="3" id="KW-0964">Secreted</keyword>
<reference evidence="12 13" key="1">
    <citation type="submission" date="2021-07" db="EMBL/GenBank/DDBJ databases">
        <authorList>
            <person name="Palmer J.M."/>
        </authorList>
    </citation>
    <scope>NUCLEOTIDE SEQUENCE [LARGE SCALE GENOMIC DNA]</scope>
    <source>
        <strain evidence="12 13">AT_MEX2019</strain>
        <tissue evidence="12">Muscle</tissue>
    </source>
</reference>
<protein>
    <recommendedName>
        <fullName evidence="11">Pentraxin (PTX) domain-containing protein</fullName>
    </recommendedName>
</protein>
<dbReference type="Proteomes" id="UP001345963">
    <property type="component" value="Unassembled WGS sequence"/>
</dbReference>
<evidence type="ECO:0000256" key="4">
    <source>
        <dbReference type="ARBA" id="ARBA00022723"/>
    </source>
</evidence>
<comment type="similarity">
    <text evidence="8">Belongs to the pentraxin family.</text>
</comment>
<name>A0ABU7AD90_9TELE</name>